<dbReference type="AlphaFoldDB" id="A0A6G1KKI0"/>
<dbReference type="OrthoDB" id="9992270at2759"/>
<evidence type="ECO:0000313" key="2">
    <source>
        <dbReference type="Proteomes" id="UP000799428"/>
    </source>
</evidence>
<reference evidence="1" key="1">
    <citation type="journal article" date="2020" name="Stud. Mycol.">
        <title>101 Dothideomycetes genomes: a test case for predicting lifestyles and emergence of pathogens.</title>
        <authorList>
            <person name="Haridas S."/>
            <person name="Albert R."/>
            <person name="Binder M."/>
            <person name="Bloem J."/>
            <person name="Labutti K."/>
            <person name="Salamov A."/>
            <person name="Andreopoulos B."/>
            <person name="Baker S."/>
            <person name="Barry K."/>
            <person name="Bills G."/>
            <person name="Bluhm B."/>
            <person name="Cannon C."/>
            <person name="Castanera R."/>
            <person name="Culley D."/>
            <person name="Daum C."/>
            <person name="Ezra D."/>
            <person name="Gonzalez J."/>
            <person name="Henrissat B."/>
            <person name="Kuo A."/>
            <person name="Liang C."/>
            <person name="Lipzen A."/>
            <person name="Lutzoni F."/>
            <person name="Magnuson J."/>
            <person name="Mondo S."/>
            <person name="Nolan M."/>
            <person name="Ohm R."/>
            <person name="Pangilinan J."/>
            <person name="Park H.-J."/>
            <person name="Ramirez L."/>
            <person name="Alfaro M."/>
            <person name="Sun H."/>
            <person name="Tritt A."/>
            <person name="Yoshinaga Y."/>
            <person name="Zwiers L.-H."/>
            <person name="Turgeon B."/>
            <person name="Goodwin S."/>
            <person name="Spatafora J."/>
            <person name="Crous P."/>
            <person name="Grigoriev I."/>
        </authorList>
    </citation>
    <scope>NUCLEOTIDE SEQUENCE</scope>
    <source>
        <strain evidence="1">CBS 279.74</strain>
    </source>
</reference>
<evidence type="ECO:0008006" key="3">
    <source>
        <dbReference type="Google" id="ProtNLM"/>
    </source>
</evidence>
<keyword evidence="2" id="KW-1185">Reference proteome</keyword>
<dbReference type="PANTHER" id="PTHR40135">
    <property type="entry name" value="MITOCHONDRIAL PHOSPHATE CARRIER PROTEIN"/>
    <property type="match status" value="1"/>
</dbReference>
<sequence length="90" mass="10284">MLITRSFSLTNFCVASSALAFQVFVLYPWHQKLDEDFEELKHEHLRVLAAIQGVSIKDRQDIHDRLSKLHTKSIVASTSDSVKALSKTRE</sequence>
<organism evidence="1 2">
    <name type="scientific">Pleomassaria siparia CBS 279.74</name>
    <dbReference type="NCBI Taxonomy" id="1314801"/>
    <lineage>
        <taxon>Eukaryota</taxon>
        <taxon>Fungi</taxon>
        <taxon>Dikarya</taxon>
        <taxon>Ascomycota</taxon>
        <taxon>Pezizomycotina</taxon>
        <taxon>Dothideomycetes</taxon>
        <taxon>Pleosporomycetidae</taxon>
        <taxon>Pleosporales</taxon>
        <taxon>Pleomassariaceae</taxon>
        <taxon>Pleomassaria</taxon>
    </lineage>
</organism>
<dbReference type="Proteomes" id="UP000799428">
    <property type="component" value="Unassembled WGS sequence"/>
</dbReference>
<proteinExistence type="predicted"/>
<gene>
    <name evidence="1" type="ORF">K504DRAFT_461714</name>
</gene>
<name>A0A6G1KKI0_9PLEO</name>
<evidence type="ECO:0000313" key="1">
    <source>
        <dbReference type="EMBL" id="KAF2713133.1"/>
    </source>
</evidence>
<dbReference type="EMBL" id="MU005765">
    <property type="protein sequence ID" value="KAF2713133.1"/>
    <property type="molecule type" value="Genomic_DNA"/>
</dbReference>
<accession>A0A6G1KKI0</accession>
<dbReference type="PANTHER" id="PTHR40135:SF1">
    <property type="entry name" value="MITOCHONDRIAL PHOSPHATE CARRIER PROTEIN"/>
    <property type="match status" value="1"/>
</dbReference>
<protein>
    <recommendedName>
        <fullName evidence="3">Mitochondrial phosphate carrier protein</fullName>
    </recommendedName>
</protein>